<dbReference type="GO" id="GO:0008277">
    <property type="term" value="P:regulation of G protein-coupled receptor signaling pathway"/>
    <property type="evidence" value="ECO:0007669"/>
    <property type="project" value="InterPro"/>
</dbReference>
<name>A0A2A2L4K5_9BILA</name>
<accession>A0A2A2L4K5</accession>
<dbReference type="PANTHER" id="PTHR13153">
    <property type="entry name" value="CGTHBA PROTEIN -14 GENE PROTEIN"/>
    <property type="match status" value="1"/>
</dbReference>
<dbReference type="OrthoDB" id="18648at2759"/>
<keyword evidence="6" id="KW-1185">Reference proteome</keyword>
<protein>
    <recommendedName>
        <fullName evidence="2">GATOR complex protein NPRL3</fullName>
    </recommendedName>
    <alternativeName>
        <fullName evidence="2">Nitrogen permease regulator 3-like protein</fullName>
    </alternativeName>
</protein>
<feature type="compositionally biased region" description="Basic and acidic residues" evidence="3">
    <location>
        <begin position="92"/>
        <end position="103"/>
    </location>
</feature>
<dbReference type="Gene3D" id="1.10.168.10">
    <property type="entry name" value="Phosducin, domain 2"/>
    <property type="match status" value="1"/>
</dbReference>
<feature type="region of interest" description="Disordered" evidence="3">
    <location>
        <begin position="1"/>
        <end position="29"/>
    </location>
</feature>
<comment type="caution">
    <text evidence="5">The sequence shown here is derived from an EMBL/GenBank/DDBJ whole genome shotgun (WGS) entry which is preliminary data.</text>
</comment>
<dbReference type="Pfam" id="PF02114">
    <property type="entry name" value="Phosducin"/>
    <property type="match status" value="1"/>
</dbReference>
<feature type="region of interest" description="Disordered" evidence="3">
    <location>
        <begin position="496"/>
        <end position="528"/>
    </location>
</feature>
<reference evidence="5 6" key="1">
    <citation type="journal article" date="2017" name="Curr. Biol.">
        <title>Genome architecture and evolution of a unichromosomal asexual nematode.</title>
        <authorList>
            <person name="Fradin H."/>
            <person name="Zegar C."/>
            <person name="Gutwein M."/>
            <person name="Lucas J."/>
            <person name="Kovtun M."/>
            <person name="Corcoran D."/>
            <person name="Baugh L.R."/>
            <person name="Kiontke K."/>
            <person name="Gunsalus K."/>
            <person name="Fitch D.H."/>
            <person name="Piano F."/>
        </authorList>
    </citation>
    <scope>NUCLEOTIDE SEQUENCE [LARGE SCALE GENOMIC DNA]</scope>
    <source>
        <strain evidence="5">PF1309</strain>
    </source>
</reference>
<evidence type="ECO:0000259" key="4">
    <source>
        <dbReference type="Pfam" id="PF02114"/>
    </source>
</evidence>
<dbReference type="STRING" id="2018661.A0A2A2L4K5"/>
<dbReference type="EMBL" id="LIAE01007220">
    <property type="protein sequence ID" value="PAV80997.1"/>
    <property type="molecule type" value="Genomic_DNA"/>
</dbReference>
<keyword evidence="2" id="KW-0458">Lysosome</keyword>
<dbReference type="AlphaFoldDB" id="A0A2A2L4K5"/>
<dbReference type="InterPro" id="IPR023196">
    <property type="entry name" value="Phosducin_N_dom_sf"/>
</dbReference>
<evidence type="ECO:0000256" key="2">
    <source>
        <dbReference type="RuleBase" id="RU368069"/>
    </source>
</evidence>
<dbReference type="GO" id="GO:0005764">
    <property type="term" value="C:lysosome"/>
    <property type="evidence" value="ECO:0007669"/>
    <property type="project" value="UniProtKB-SubCell"/>
</dbReference>
<feature type="domain" description="Phosducin" evidence="4">
    <location>
        <begin position="47"/>
        <end position="237"/>
    </location>
</feature>
<dbReference type="InterPro" id="IPR024253">
    <property type="entry name" value="Phosducin_thioredoxin-like_dom"/>
</dbReference>
<dbReference type="SUPFAM" id="SSF52833">
    <property type="entry name" value="Thioredoxin-like"/>
    <property type="match status" value="1"/>
</dbReference>
<evidence type="ECO:0000256" key="1">
    <source>
        <dbReference type="ARBA" id="ARBA00009686"/>
    </source>
</evidence>
<evidence type="ECO:0000313" key="6">
    <source>
        <dbReference type="Proteomes" id="UP000218231"/>
    </source>
</evidence>
<evidence type="ECO:0000313" key="5">
    <source>
        <dbReference type="EMBL" id="PAV80997.1"/>
    </source>
</evidence>
<feature type="region of interest" description="Disordered" evidence="3">
    <location>
        <begin position="90"/>
        <end position="110"/>
    </location>
</feature>
<feature type="region of interest" description="Disordered" evidence="3">
    <location>
        <begin position="335"/>
        <end position="368"/>
    </location>
</feature>
<dbReference type="GO" id="GO:0034198">
    <property type="term" value="P:cellular response to amino acid starvation"/>
    <property type="evidence" value="ECO:0007669"/>
    <property type="project" value="UniProtKB-UniRule"/>
</dbReference>
<dbReference type="Gene3D" id="3.40.30.10">
    <property type="entry name" value="Glutaredoxin"/>
    <property type="match status" value="1"/>
</dbReference>
<comment type="function">
    <text evidence="2">As a component of the GATOR1 complex functions as an inhibitor of the amino acid-sensing branch of the TORC1 pathway.</text>
</comment>
<proteinExistence type="inferred from homology"/>
<comment type="similarity">
    <text evidence="1">Belongs to the phosducin family.</text>
</comment>
<dbReference type="Proteomes" id="UP000218231">
    <property type="component" value="Unassembled WGS sequence"/>
</dbReference>
<feature type="compositionally biased region" description="Basic and acidic residues" evidence="3">
    <location>
        <begin position="335"/>
        <end position="345"/>
    </location>
</feature>
<dbReference type="InterPro" id="IPR005365">
    <property type="entry name" value="Npr3"/>
</dbReference>
<dbReference type="CDD" id="cd02987">
    <property type="entry name" value="Phd_like_Phd"/>
    <property type="match status" value="1"/>
</dbReference>
<feature type="compositionally biased region" description="Low complexity" evidence="3">
    <location>
        <begin position="352"/>
        <end position="364"/>
    </location>
</feature>
<feature type="compositionally biased region" description="Polar residues" evidence="3">
    <location>
        <begin position="510"/>
        <end position="520"/>
    </location>
</feature>
<dbReference type="GO" id="GO:0010508">
    <property type="term" value="P:positive regulation of autophagy"/>
    <property type="evidence" value="ECO:0007669"/>
    <property type="project" value="TreeGrafter"/>
</dbReference>
<feature type="region of interest" description="Disordered" evidence="3">
    <location>
        <begin position="243"/>
        <end position="266"/>
    </location>
</feature>
<sequence length="874" mass="98549">MSNLESKLLDGKNAGYCSSSEGEEETGGWKVAADDDQHQANVMQRLGPSMNTGAKGVLQDFKEFREQAKRGKEAKDRAILKEARRGLLQGSKVEREKANKSSDSEEEEASLESLRAKRLAEMRKALAGRVVEITDKAQYSDAIDSSSSYLLCVLIYEPDNENCDKISHVCKILAAEYPRVKFIRATSTLLGMSKAFKEQALPTLQFYSSGNLVGNFVQFISILGPDFTADQLKSFLRKKKAKTNFKQSERQRSASGATTESDPDRVSSLVDSLTELIDTGGDSFPPGYGRFSNGLVPFDDDATDLGLPLAVLFLMQGSFGNKLLFMHPFEHYQAEHSNKESEGEKLPPPPTTTMTSSVPSSSQSCPPPQVYYERPELEPKREAEHEHITQFGLTTTILGLILCMEKCVNQKFEVKIDNYIFCGYPMKISESRHTTSIQMFHVAFVLPGNVDSSIIESFQELSTKLALALNSLQVQNGYLIKEEKLMSQALEIDDEANSAAQRSERDPTPVNATASSASVNQKEHPMLTPQKSYDEERKLLESNPFIKVFENSKLAMMLCEVYEKVRKTGVVRMFIDDHVEIGFCFASRAMAQAHLTPKHRNQIENQIKRIRPYHGVLLIEDIWPSPDSNNLVTLFLQHCSPDRSMQDIALASNIPLTQVFLIVQHLLLWARAVVIYPLCNSNVYTSASLSDKPISQFTKKFRAQFGTNFNLGVVLSHFNPPIRLGDFQRNAKYLADQQLRAKVVVSLLRHQLIMQLHKFCYILPPYSNPKRRVIKECPQKLKTKITTSDLEEDVKPHVMDICAEFLGGADEIEQKLDLFLSTSRYMRGDHHIEDIIYLLSFRHYLSVDRAIIEEMISTFKPVIATFLRPDFIAE</sequence>
<dbReference type="GO" id="GO:1904262">
    <property type="term" value="P:negative regulation of TORC1 signaling"/>
    <property type="evidence" value="ECO:0007669"/>
    <property type="project" value="TreeGrafter"/>
</dbReference>
<dbReference type="PANTHER" id="PTHR13153:SF5">
    <property type="entry name" value="GATOR COMPLEX PROTEIN NPRL3"/>
    <property type="match status" value="1"/>
</dbReference>
<dbReference type="Pfam" id="PF03666">
    <property type="entry name" value="NPR3"/>
    <property type="match status" value="1"/>
</dbReference>
<dbReference type="InterPro" id="IPR001200">
    <property type="entry name" value="Phosducin"/>
</dbReference>
<keyword evidence="2" id="KW-0732">Signal</keyword>
<dbReference type="GO" id="GO:1990130">
    <property type="term" value="C:GATOR1 complex"/>
    <property type="evidence" value="ECO:0007669"/>
    <property type="project" value="UniProtKB-UniRule"/>
</dbReference>
<comment type="similarity">
    <text evidence="2">Belongs to the NPR3 family.</text>
</comment>
<organism evidence="5 6">
    <name type="scientific">Diploscapter pachys</name>
    <dbReference type="NCBI Taxonomy" id="2018661"/>
    <lineage>
        <taxon>Eukaryota</taxon>
        <taxon>Metazoa</taxon>
        <taxon>Ecdysozoa</taxon>
        <taxon>Nematoda</taxon>
        <taxon>Chromadorea</taxon>
        <taxon>Rhabditida</taxon>
        <taxon>Rhabditina</taxon>
        <taxon>Rhabditomorpha</taxon>
        <taxon>Rhabditoidea</taxon>
        <taxon>Rhabditidae</taxon>
        <taxon>Diploscapter</taxon>
    </lineage>
</organism>
<comment type="subcellular location">
    <subcellularLocation>
        <location evidence="2">Lysosome</location>
    </subcellularLocation>
</comment>
<dbReference type="InterPro" id="IPR036249">
    <property type="entry name" value="Thioredoxin-like_sf"/>
</dbReference>
<dbReference type="GO" id="GO:0038202">
    <property type="term" value="P:TORC1 signaling"/>
    <property type="evidence" value="ECO:0007669"/>
    <property type="project" value="TreeGrafter"/>
</dbReference>
<gene>
    <name evidence="5" type="ORF">WR25_25976</name>
</gene>
<evidence type="ECO:0000256" key="3">
    <source>
        <dbReference type="SAM" id="MobiDB-lite"/>
    </source>
</evidence>